<dbReference type="VEuPathDB" id="TrichDB:TVAG_436970"/>
<feature type="region of interest" description="Disordered" evidence="1">
    <location>
        <begin position="384"/>
        <end position="447"/>
    </location>
</feature>
<evidence type="ECO:0000313" key="3">
    <source>
        <dbReference type="Proteomes" id="UP000001542"/>
    </source>
</evidence>
<feature type="compositionally biased region" description="Basic and acidic residues" evidence="1">
    <location>
        <begin position="389"/>
        <end position="406"/>
    </location>
</feature>
<accession>A2DFE5</accession>
<reference evidence="2" key="2">
    <citation type="journal article" date="2007" name="Science">
        <title>Draft genome sequence of the sexually transmitted pathogen Trichomonas vaginalis.</title>
        <authorList>
            <person name="Carlton J.M."/>
            <person name="Hirt R.P."/>
            <person name="Silva J.C."/>
            <person name="Delcher A.L."/>
            <person name="Schatz M."/>
            <person name="Zhao Q."/>
            <person name="Wortman J.R."/>
            <person name="Bidwell S.L."/>
            <person name="Alsmark U.C.M."/>
            <person name="Besteiro S."/>
            <person name="Sicheritz-Ponten T."/>
            <person name="Noel C.J."/>
            <person name="Dacks J.B."/>
            <person name="Foster P.G."/>
            <person name="Simillion C."/>
            <person name="Van de Peer Y."/>
            <person name="Miranda-Saavedra D."/>
            <person name="Barton G.J."/>
            <person name="Westrop G.D."/>
            <person name="Mueller S."/>
            <person name="Dessi D."/>
            <person name="Fiori P.L."/>
            <person name="Ren Q."/>
            <person name="Paulsen I."/>
            <person name="Zhang H."/>
            <person name="Bastida-Corcuera F.D."/>
            <person name="Simoes-Barbosa A."/>
            <person name="Brown M.T."/>
            <person name="Hayes R.D."/>
            <person name="Mukherjee M."/>
            <person name="Okumura C.Y."/>
            <person name="Schneider R."/>
            <person name="Smith A.J."/>
            <person name="Vanacova S."/>
            <person name="Villalvazo M."/>
            <person name="Haas B.J."/>
            <person name="Pertea M."/>
            <person name="Feldblyum T.V."/>
            <person name="Utterback T.R."/>
            <person name="Shu C.L."/>
            <person name="Osoegawa K."/>
            <person name="de Jong P.J."/>
            <person name="Hrdy I."/>
            <person name="Horvathova L."/>
            <person name="Zubacova Z."/>
            <person name="Dolezal P."/>
            <person name="Malik S.B."/>
            <person name="Logsdon J.M. Jr."/>
            <person name="Henze K."/>
            <person name="Gupta A."/>
            <person name="Wang C.C."/>
            <person name="Dunne R.L."/>
            <person name="Upcroft J.A."/>
            <person name="Upcroft P."/>
            <person name="White O."/>
            <person name="Salzberg S.L."/>
            <person name="Tang P."/>
            <person name="Chiu C.-H."/>
            <person name="Lee Y.-S."/>
            <person name="Embley T.M."/>
            <person name="Coombs G.H."/>
            <person name="Mottram J.C."/>
            <person name="Tachezy J."/>
            <person name="Fraser-Liggett C.M."/>
            <person name="Johnson P.J."/>
        </authorList>
    </citation>
    <scope>NUCLEOTIDE SEQUENCE [LARGE SCALE GENOMIC DNA]</scope>
    <source>
        <strain evidence="2">G3</strain>
    </source>
</reference>
<sequence>MASFFQDIDDYKQFNIIKSFNIKNPFPFFLFLHHDKINCDKLDEFIIHETINKFILKIPSLQFLLTTSVVGIKFENCLKEWKEIFDLEDNFKKPTYITPMHDFGILTINELYSLHCLAYSNDIQICFVFSINGAIYCQPIGVLNTNNRILISCFHKKIEKLVDINEINYALMKSIPEPQNRIELPVFSTIVPKYRANEYVKYIFLRWRLSTSKDSEVFIQDRGFFKHLTKYIENDKNRNEILNKVPLYLKGTSLETGNEVYVTNDEPFIEEKDESKYNQTKRLLNELQLAENAELVNDKLVECKKTCIFEIENEITNETDLYSKNVILEIDRSRKSQIQSASFITLNDLLYTSLDEKEYSLFKTKEGKTIAVYIEKEEIEDENELYNGVEDKNENEYDENDNKDNEYSYDNYENEYDDNENEYDNDDYEEDENEYDNDYDEEDEVSYKDAKKEKDVEVVLKALEVSDVQINFKCLAKFCYKHVFYSSTISKEISSFSNVFISAKKYFGFAYEALMSNKTDNKAILIGSDSNSYEKMIEQVDKSFKTSFSNIQNLGIFSQIINGKNVICVCEPVNNVIHLINAVDMIKDKSNKFCFIFTSKVEEKLSEFILFNPSEETLIDDKYSVEFDMVAKVLAYYATFVRFSFLNFEICCYLRNLLDT</sequence>
<dbReference type="Proteomes" id="UP000001542">
    <property type="component" value="Unassembled WGS sequence"/>
</dbReference>
<reference evidence="2" key="1">
    <citation type="submission" date="2006-10" db="EMBL/GenBank/DDBJ databases">
        <authorList>
            <person name="Amadeo P."/>
            <person name="Zhao Q."/>
            <person name="Wortman J."/>
            <person name="Fraser-Liggett C."/>
            <person name="Carlton J."/>
        </authorList>
    </citation>
    <scope>NUCLEOTIDE SEQUENCE</scope>
    <source>
        <strain evidence="2">G3</strain>
    </source>
</reference>
<protein>
    <submittedName>
        <fullName evidence="2">Uncharacterized protein</fullName>
    </submittedName>
</protein>
<dbReference type="InParanoid" id="A2DFE5"/>
<dbReference type="AlphaFoldDB" id="A2DFE5"/>
<organism evidence="2 3">
    <name type="scientific">Trichomonas vaginalis (strain ATCC PRA-98 / G3)</name>
    <dbReference type="NCBI Taxonomy" id="412133"/>
    <lineage>
        <taxon>Eukaryota</taxon>
        <taxon>Metamonada</taxon>
        <taxon>Parabasalia</taxon>
        <taxon>Trichomonadida</taxon>
        <taxon>Trichomonadidae</taxon>
        <taxon>Trichomonas</taxon>
    </lineage>
</organism>
<feature type="compositionally biased region" description="Acidic residues" evidence="1">
    <location>
        <begin position="412"/>
        <end position="444"/>
    </location>
</feature>
<keyword evidence="3" id="KW-1185">Reference proteome</keyword>
<dbReference type="RefSeq" id="XP_001581859.1">
    <property type="nucleotide sequence ID" value="XM_001581809.1"/>
</dbReference>
<gene>
    <name evidence="2" type="ORF">TVAG_436970</name>
</gene>
<dbReference type="VEuPathDB" id="TrichDB:TVAGG3_0565180"/>
<dbReference type="KEGG" id="tva:5466418"/>
<evidence type="ECO:0000313" key="2">
    <source>
        <dbReference type="EMBL" id="EAY20873.1"/>
    </source>
</evidence>
<evidence type="ECO:0000256" key="1">
    <source>
        <dbReference type="SAM" id="MobiDB-lite"/>
    </source>
</evidence>
<proteinExistence type="predicted"/>
<name>A2DFE5_TRIV3</name>
<dbReference type="EMBL" id="DS113194">
    <property type="protein sequence ID" value="EAY20873.1"/>
    <property type="molecule type" value="Genomic_DNA"/>
</dbReference>